<dbReference type="RefSeq" id="WP_179729187.1">
    <property type="nucleotide sequence ID" value="NZ_BAABEF010000001.1"/>
</dbReference>
<gene>
    <name evidence="2" type="ORF">BJ958_004638</name>
</gene>
<dbReference type="Gene3D" id="3.90.550.10">
    <property type="entry name" value="Spore Coat Polysaccharide Biosynthesis Protein SpsA, Chain A"/>
    <property type="match status" value="1"/>
</dbReference>
<dbReference type="PANTHER" id="PTHR43685">
    <property type="entry name" value="GLYCOSYLTRANSFERASE"/>
    <property type="match status" value="1"/>
</dbReference>
<name>A0A852S2Q8_9ACTN</name>
<sequence length="304" mass="33629">MLDDIWPDVDVVIATHDRPVMVREAIAAVLEQEYPGRIRVIVVFDRSEPDPLLVRTCVERQVDVVRNTRSPGLAGARNTGILAGQGELVAFCDDDDLWLPGKLQRQVRALATSDAPTSVTGIEVTYEGTSTRRVPTPAELELRQLVRHRTMAAHPSSVVVRRHDLVHRIGLVDEKIPGSYGEDFDWMIRASQEGGFALVEAPLVQVRWGGSQFSQQWATIAAAIDYGLAKHPVFFDDRRALARETGRKAFALAALGRRDALPWAARTAWSSPLEPRAYLAAAVALHLVSAERLLHLAHRRGHGI</sequence>
<comment type="caution">
    <text evidence="2">The sequence shown here is derived from an EMBL/GenBank/DDBJ whole genome shotgun (WGS) entry which is preliminary data.</text>
</comment>
<organism evidence="2 3">
    <name type="scientific">Nocardioides kongjuensis</name>
    <dbReference type="NCBI Taxonomy" id="349522"/>
    <lineage>
        <taxon>Bacteria</taxon>
        <taxon>Bacillati</taxon>
        <taxon>Actinomycetota</taxon>
        <taxon>Actinomycetes</taxon>
        <taxon>Propionibacteriales</taxon>
        <taxon>Nocardioidaceae</taxon>
        <taxon>Nocardioides</taxon>
    </lineage>
</organism>
<proteinExistence type="predicted"/>
<dbReference type="Pfam" id="PF00535">
    <property type="entry name" value="Glycos_transf_2"/>
    <property type="match status" value="1"/>
</dbReference>
<evidence type="ECO:0000313" key="3">
    <source>
        <dbReference type="Proteomes" id="UP000582231"/>
    </source>
</evidence>
<reference evidence="2 3" key="1">
    <citation type="submission" date="2020-07" db="EMBL/GenBank/DDBJ databases">
        <title>Sequencing the genomes of 1000 actinobacteria strains.</title>
        <authorList>
            <person name="Klenk H.-P."/>
        </authorList>
    </citation>
    <scope>NUCLEOTIDE SEQUENCE [LARGE SCALE GENOMIC DNA]</scope>
    <source>
        <strain evidence="2 3">DSM 19082</strain>
    </source>
</reference>
<protein>
    <submittedName>
        <fullName evidence="2">Glycosyltransferase involved in cell wall biosynthesis</fullName>
    </submittedName>
</protein>
<dbReference type="GO" id="GO:0016740">
    <property type="term" value="F:transferase activity"/>
    <property type="evidence" value="ECO:0007669"/>
    <property type="project" value="UniProtKB-KW"/>
</dbReference>
<accession>A0A852S2Q8</accession>
<keyword evidence="2" id="KW-0808">Transferase</keyword>
<dbReference type="InterPro" id="IPR029044">
    <property type="entry name" value="Nucleotide-diphossugar_trans"/>
</dbReference>
<dbReference type="SUPFAM" id="SSF53448">
    <property type="entry name" value="Nucleotide-diphospho-sugar transferases"/>
    <property type="match status" value="1"/>
</dbReference>
<dbReference type="PANTHER" id="PTHR43685:SF11">
    <property type="entry name" value="GLYCOSYLTRANSFERASE TAGX-RELATED"/>
    <property type="match status" value="1"/>
</dbReference>
<dbReference type="InterPro" id="IPR050834">
    <property type="entry name" value="Glycosyltransf_2"/>
</dbReference>
<evidence type="ECO:0000259" key="1">
    <source>
        <dbReference type="Pfam" id="PF00535"/>
    </source>
</evidence>
<feature type="domain" description="Glycosyltransferase 2-like" evidence="1">
    <location>
        <begin position="11"/>
        <end position="141"/>
    </location>
</feature>
<dbReference type="EMBL" id="JACCBF010000001">
    <property type="protein sequence ID" value="NYD33092.1"/>
    <property type="molecule type" value="Genomic_DNA"/>
</dbReference>
<dbReference type="InterPro" id="IPR001173">
    <property type="entry name" value="Glyco_trans_2-like"/>
</dbReference>
<dbReference type="AlphaFoldDB" id="A0A852S2Q8"/>
<dbReference type="Proteomes" id="UP000582231">
    <property type="component" value="Unassembled WGS sequence"/>
</dbReference>
<keyword evidence="3" id="KW-1185">Reference proteome</keyword>
<dbReference type="CDD" id="cd00761">
    <property type="entry name" value="Glyco_tranf_GTA_type"/>
    <property type="match status" value="1"/>
</dbReference>
<evidence type="ECO:0000313" key="2">
    <source>
        <dbReference type="EMBL" id="NYD33092.1"/>
    </source>
</evidence>